<comment type="caution">
    <text evidence="1">The sequence shown here is derived from an EMBL/GenBank/DDBJ whole genome shotgun (WGS) entry which is preliminary data.</text>
</comment>
<protein>
    <submittedName>
        <fullName evidence="1">DUF2961 domain-containing protein</fullName>
    </submittedName>
</protein>
<organism evidence="1 2">
    <name type="scientific">Bacteroides xylanisolvens</name>
    <dbReference type="NCBI Taxonomy" id="371601"/>
    <lineage>
        <taxon>Bacteria</taxon>
        <taxon>Pseudomonadati</taxon>
        <taxon>Bacteroidota</taxon>
        <taxon>Bacteroidia</taxon>
        <taxon>Bacteroidales</taxon>
        <taxon>Bacteroidaceae</taxon>
        <taxon>Bacteroides</taxon>
    </lineage>
</organism>
<proteinExistence type="predicted"/>
<dbReference type="RefSeq" id="WP_083444134.1">
    <property type="nucleotide sequence ID" value="NZ_JBCHCN010000009.1"/>
</dbReference>
<dbReference type="Proteomes" id="UP000474077">
    <property type="component" value="Unassembled WGS sequence"/>
</dbReference>
<dbReference type="AlphaFoldDB" id="A0A4V1YFM4"/>
<accession>A0A4V1YFM4</accession>
<dbReference type="EMBL" id="WDER01000048">
    <property type="protein sequence ID" value="KAB6080767.1"/>
    <property type="molecule type" value="Genomic_DNA"/>
</dbReference>
<reference evidence="1 2" key="1">
    <citation type="journal article" date="2019" name="Nat. Med.">
        <title>A library of human gut bacterial isolates paired with longitudinal multiomics data enables mechanistic microbiome research.</title>
        <authorList>
            <person name="Poyet M."/>
            <person name="Groussin M."/>
            <person name="Gibbons S.M."/>
            <person name="Avila-Pacheco J."/>
            <person name="Jiang X."/>
            <person name="Kearney S.M."/>
            <person name="Perrotta A.R."/>
            <person name="Berdy B."/>
            <person name="Zhao S."/>
            <person name="Lieberman T.D."/>
            <person name="Swanson P.K."/>
            <person name="Smith M."/>
            <person name="Roesemann S."/>
            <person name="Alexander J.E."/>
            <person name="Rich S.A."/>
            <person name="Livny J."/>
            <person name="Vlamakis H."/>
            <person name="Clish C."/>
            <person name="Bullock K."/>
            <person name="Deik A."/>
            <person name="Scott J."/>
            <person name="Pierce K.A."/>
            <person name="Xavier R.J."/>
            <person name="Alm E.J."/>
        </authorList>
    </citation>
    <scope>NUCLEOTIDE SEQUENCE [LARGE SCALE GENOMIC DNA]</scope>
    <source>
        <strain evidence="1 2">BIOML-A73</strain>
    </source>
</reference>
<sequence length="532" mass="60820">MKHLGCLVVFVFLSLISVWGKGVKEEVSVRSLLKEMVNREHLTRFPYPDYRCWQVSSTDPLSVSPDSANWFANSDRNNFLGIDSVNGRKEYILMDERTPGAIVRFWATVARYSQKGILRIYIDDKSVPAVEGELLKVLSGDILLKSGPLNQSLSPETEYLKRGHNLYLPIPYAKSCKITYESDSLKGIGNNSGEILYYNINYREYDKKVKVESFSKESLVENRHLLEQVQMSLSTYDRKLDIGLAPVSFSNRRLSHDKSFSCKIEGKKAIRMLKIKLQADNMAHALDSTMISVSFDGKKTVWAPVGAFFCTGSRISPYKSWYSEVTGDGELSCFWVMPFRNNCEVNIENLGAQEVVLENMEILSSPYSWDKSSMYFAASWFKVRNISTRKFSIPDRKSLPFDVIFLRVSGKGIFAGDGLSLRNTASRWWGEGDEKIYIDDETFPSHFGTGTEDYYGYAWCSGNNFYHPFVAQPNGEGASKLGRVTNLRYRSLDAIPFHKSFRFDMELWHWADTNIDFSSITYWYISPDDAMK</sequence>
<name>A0A4V1YFM4_9BACE</name>
<dbReference type="InterPro" id="IPR021345">
    <property type="entry name" value="DUF2961"/>
</dbReference>
<gene>
    <name evidence="1" type="ORF">GA560_16175</name>
</gene>
<evidence type="ECO:0000313" key="1">
    <source>
        <dbReference type="EMBL" id="KAB6080767.1"/>
    </source>
</evidence>
<dbReference type="Gene3D" id="2.60.120.1390">
    <property type="match status" value="2"/>
</dbReference>
<dbReference type="Pfam" id="PF11175">
    <property type="entry name" value="DUF2961"/>
    <property type="match status" value="1"/>
</dbReference>
<evidence type="ECO:0000313" key="2">
    <source>
        <dbReference type="Proteomes" id="UP000474077"/>
    </source>
</evidence>